<dbReference type="GO" id="GO:0003700">
    <property type="term" value="F:DNA-binding transcription factor activity"/>
    <property type="evidence" value="ECO:0007669"/>
    <property type="project" value="TreeGrafter"/>
</dbReference>
<dbReference type="PROSITE" id="PS50977">
    <property type="entry name" value="HTH_TETR_2"/>
    <property type="match status" value="1"/>
</dbReference>
<dbReference type="InterPro" id="IPR036271">
    <property type="entry name" value="Tet_transcr_reg_TetR-rel_C_sf"/>
</dbReference>
<dbReference type="InterPro" id="IPR025996">
    <property type="entry name" value="MT1864/Rv1816-like_C"/>
</dbReference>
<dbReference type="Gene3D" id="1.10.357.10">
    <property type="entry name" value="Tetracycline Repressor, domain 2"/>
    <property type="match status" value="1"/>
</dbReference>
<name>A0A7W0CQV1_9ACTN</name>
<evidence type="ECO:0000256" key="3">
    <source>
        <dbReference type="ARBA" id="ARBA00023163"/>
    </source>
</evidence>
<comment type="caution">
    <text evidence="6">The sequence shown here is derived from an EMBL/GenBank/DDBJ whole genome shotgun (WGS) entry which is preliminary data.</text>
</comment>
<dbReference type="AlphaFoldDB" id="A0A7W0CQV1"/>
<dbReference type="InterPro" id="IPR009057">
    <property type="entry name" value="Homeodomain-like_sf"/>
</dbReference>
<dbReference type="Pfam" id="PF13305">
    <property type="entry name" value="TetR_C_33"/>
    <property type="match status" value="1"/>
</dbReference>
<reference evidence="6 7" key="1">
    <citation type="submission" date="2020-07" db="EMBL/GenBank/DDBJ databases">
        <title>Genomic Encyclopedia of Type Strains, Phase IV (KMG-IV): sequencing the most valuable type-strain genomes for metagenomic binning, comparative biology and taxonomic classification.</title>
        <authorList>
            <person name="Goeker M."/>
        </authorList>
    </citation>
    <scope>NUCLEOTIDE SEQUENCE [LARGE SCALE GENOMIC DNA]</scope>
    <source>
        <strain evidence="6 7">DSM 45533</strain>
    </source>
</reference>
<dbReference type="InterPro" id="IPR001647">
    <property type="entry name" value="HTH_TetR"/>
</dbReference>
<evidence type="ECO:0000259" key="5">
    <source>
        <dbReference type="PROSITE" id="PS50977"/>
    </source>
</evidence>
<organism evidence="6 7">
    <name type="scientific">Nonomuraea soli</name>
    <dbReference type="NCBI Taxonomy" id="1032476"/>
    <lineage>
        <taxon>Bacteria</taxon>
        <taxon>Bacillati</taxon>
        <taxon>Actinomycetota</taxon>
        <taxon>Actinomycetes</taxon>
        <taxon>Streptosporangiales</taxon>
        <taxon>Streptosporangiaceae</taxon>
        <taxon>Nonomuraea</taxon>
    </lineage>
</organism>
<keyword evidence="1" id="KW-0805">Transcription regulation</keyword>
<keyword evidence="3" id="KW-0804">Transcription</keyword>
<protein>
    <submittedName>
        <fullName evidence="6">AcrR family transcriptional regulator</fullName>
    </submittedName>
</protein>
<dbReference type="SUPFAM" id="SSF46689">
    <property type="entry name" value="Homeodomain-like"/>
    <property type="match status" value="1"/>
</dbReference>
<evidence type="ECO:0000256" key="4">
    <source>
        <dbReference type="PROSITE-ProRule" id="PRU00335"/>
    </source>
</evidence>
<evidence type="ECO:0000256" key="2">
    <source>
        <dbReference type="ARBA" id="ARBA00023125"/>
    </source>
</evidence>
<gene>
    <name evidence="6" type="ORF">HNR30_006948</name>
</gene>
<evidence type="ECO:0000256" key="1">
    <source>
        <dbReference type="ARBA" id="ARBA00023015"/>
    </source>
</evidence>
<dbReference type="GO" id="GO:0000976">
    <property type="term" value="F:transcription cis-regulatory region binding"/>
    <property type="evidence" value="ECO:0007669"/>
    <property type="project" value="TreeGrafter"/>
</dbReference>
<feature type="domain" description="HTH tetR-type" evidence="5">
    <location>
        <begin position="9"/>
        <end position="70"/>
    </location>
</feature>
<evidence type="ECO:0000313" key="6">
    <source>
        <dbReference type="EMBL" id="MBA2895562.1"/>
    </source>
</evidence>
<sequence>MRANPGEGVRLREEILVAAEGLLAEAGTEEALTLRAVAARTGVSTPSVYMHFANKDELIEAVCLRSWDELARRIRSVEDPDPFQRLGRCGRAYAGFALEYPTQYRVLMMRPTDNPAAHACFELMAAAVRDCVDAGVLRGHPGRITLGLWAAIHGCVSLLIAQPGFPWPDVDDFVDQVVRTAGLGSAVYSRVHKAPLVPSGKLAQTFDAACRTIRSDVEHTSDQ</sequence>
<dbReference type="Pfam" id="PF00440">
    <property type="entry name" value="TetR_N"/>
    <property type="match status" value="1"/>
</dbReference>
<dbReference type="InterPro" id="IPR050109">
    <property type="entry name" value="HTH-type_TetR-like_transc_reg"/>
</dbReference>
<dbReference type="PANTHER" id="PTHR30055:SF239">
    <property type="entry name" value="TRANSCRIPTIONAL REGULATORY PROTEIN"/>
    <property type="match status" value="1"/>
</dbReference>
<dbReference type="PANTHER" id="PTHR30055">
    <property type="entry name" value="HTH-TYPE TRANSCRIPTIONAL REGULATOR RUTR"/>
    <property type="match status" value="1"/>
</dbReference>
<dbReference type="SUPFAM" id="SSF48498">
    <property type="entry name" value="Tetracyclin repressor-like, C-terminal domain"/>
    <property type="match status" value="1"/>
</dbReference>
<dbReference type="Proteomes" id="UP000530928">
    <property type="component" value="Unassembled WGS sequence"/>
</dbReference>
<keyword evidence="2 4" id="KW-0238">DNA-binding</keyword>
<dbReference type="RefSeq" id="WP_220134313.1">
    <property type="nucleotide sequence ID" value="NZ_JACDUR010000007.1"/>
</dbReference>
<keyword evidence="7" id="KW-1185">Reference proteome</keyword>
<dbReference type="EMBL" id="JACDUR010000007">
    <property type="protein sequence ID" value="MBA2895562.1"/>
    <property type="molecule type" value="Genomic_DNA"/>
</dbReference>
<accession>A0A7W0CQV1</accession>
<feature type="DNA-binding region" description="H-T-H motif" evidence="4">
    <location>
        <begin position="33"/>
        <end position="52"/>
    </location>
</feature>
<evidence type="ECO:0000313" key="7">
    <source>
        <dbReference type="Proteomes" id="UP000530928"/>
    </source>
</evidence>
<proteinExistence type="predicted"/>